<accession>A0A0F9HK84</accession>
<comment type="caution">
    <text evidence="4">The sequence shown here is derived from an EMBL/GenBank/DDBJ whole genome shotgun (WGS) entry which is preliminary data.</text>
</comment>
<proteinExistence type="predicted"/>
<name>A0A0F9HK84_9ZZZZ</name>
<feature type="region of interest" description="Disordered" evidence="1">
    <location>
        <begin position="1"/>
        <end position="27"/>
    </location>
</feature>
<organism evidence="4">
    <name type="scientific">marine sediment metagenome</name>
    <dbReference type="NCBI Taxonomy" id="412755"/>
    <lineage>
        <taxon>unclassified sequences</taxon>
        <taxon>metagenomes</taxon>
        <taxon>ecological metagenomes</taxon>
    </lineage>
</organism>
<feature type="non-terminal residue" evidence="4">
    <location>
        <position position="27"/>
    </location>
</feature>
<protein>
    <submittedName>
        <fullName evidence="4">Uncharacterized protein</fullName>
    </submittedName>
</protein>
<dbReference type="AlphaFoldDB" id="A0A0F9HK84"/>
<dbReference type="EMBL" id="LAZR01014888">
    <property type="protein sequence ID" value="KKM15512.1"/>
    <property type="molecule type" value="Genomic_DNA"/>
</dbReference>
<evidence type="ECO:0000313" key="3">
    <source>
        <dbReference type="EMBL" id="KKL99958.1"/>
    </source>
</evidence>
<sequence length="27" mass="3011">MKVCMRLASHPKYSSGGSERQMDLIGQ</sequence>
<gene>
    <name evidence="4" type="ORF">LCGC14_1695300</name>
    <name evidence="3" type="ORF">LCGC14_1809200</name>
    <name evidence="2" type="ORF">LCGC14_1844330</name>
</gene>
<dbReference type="EMBL" id="LAZR01018430">
    <property type="protein sequence ID" value="KKL96452.1"/>
    <property type="molecule type" value="Genomic_DNA"/>
</dbReference>
<evidence type="ECO:0000313" key="4">
    <source>
        <dbReference type="EMBL" id="KKM15512.1"/>
    </source>
</evidence>
<dbReference type="EMBL" id="LAZR01017545">
    <property type="protein sequence ID" value="KKL99958.1"/>
    <property type="molecule type" value="Genomic_DNA"/>
</dbReference>
<evidence type="ECO:0000313" key="2">
    <source>
        <dbReference type="EMBL" id="KKL96452.1"/>
    </source>
</evidence>
<reference evidence="4" key="1">
    <citation type="journal article" date="2015" name="Nature">
        <title>Complex archaea that bridge the gap between prokaryotes and eukaryotes.</title>
        <authorList>
            <person name="Spang A."/>
            <person name="Saw J.H."/>
            <person name="Jorgensen S.L."/>
            <person name="Zaremba-Niedzwiedzka K."/>
            <person name="Martijn J."/>
            <person name="Lind A.E."/>
            <person name="van Eijk R."/>
            <person name="Schleper C."/>
            <person name="Guy L."/>
            <person name="Ettema T.J."/>
        </authorList>
    </citation>
    <scope>NUCLEOTIDE SEQUENCE</scope>
</reference>
<evidence type="ECO:0000256" key="1">
    <source>
        <dbReference type="SAM" id="MobiDB-lite"/>
    </source>
</evidence>